<feature type="coiled-coil region" evidence="1">
    <location>
        <begin position="12"/>
        <end position="60"/>
    </location>
</feature>
<organism evidence="3 4">
    <name type="scientific">Asbolus verrucosus</name>
    <name type="common">Desert ironclad beetle</name>
    <dbReference type="NCBI Taxonomy" id="1661398"/>
    <lineage>
        <taxon>Eukaryota</taxon>
        <taxon>Metazoa</taxon>
        <taxon>Ecdysozoa</taxon>
        <taxon>Arthropoda</taxon>
        <taxon>Hexapoda</taxon>
        <taxon>Insecta</taxon>
        <taxon>Pterygota</taxon>
        <taxon>Neoptera</taxon>
        <taxon>Endopterygota</taxon>
        <taxon>Coleoptera</taxon>
        <taxon>Polyphaga</taxon>
        <taxon>Cucujiformia</taxon>
        <taxon>Tenebrionidae</taxon>
        <taxon>Pimeliinae</taxon>
        <taxon>Asbolus</taxon>
    </lineage>
</organism>
<protein>
    <submittedName>
        <fullName evidence="3">Myosin-3-like</fullName>
    </submittedName>
</protein>
<keyword evidence="4" id="KW-1185">Reference proteome</keyword>
<reference evidence="3 4" key="1">
    <citation type="submission" date="2017-03" db="EMBL/GenBank/DDBJ databases">
        <title>Genome of the blue death feigning beetle - Asbolus verrucosus.</title>
        <authorList>
            <person name="Rider S.D."/>
        </authorList>
    </citation>
    <scope>NUCLEOTIDE SEQUENCE [LARGE SCALE GENOMIC DNA]</scope>
    <source>
        <strain evidence="3">Butters</strain>
        <tissue evidence="3">Head and leg muscle</tissue>
    </source>
</reference>
<dbReference type="AlphaFoldDB" id="A0A482VRW5"/>
<name>A0A482VRW5_ASBVE</name>
<evidence type="ECO:0000313" key="4">
    <source>
        <dbReference type="Proteomes" id="UP000292052"/>
    </source>
</evidence>
<proteinExistence type="predicted"/>
<comment type="caution">
    <text evidence="3">The sequence shown here is derived from an EMBL/GenBank/DDBJ whole genome shotgun (WGS) entry which is preliminary data.</text>
</comment>
<accession>A0A482VRW5</accession>
<keyword evidence="1" id="KW-0175">Coiled coil</keyword>
<dbReference type="OrthoDB" id="7600531at2759"/>
<gene>
    <name evidence="3" type="ORF">BDFB_003919</name>
</gene>
<evidence type="ECO:0000256" key="1">
    <source>
        <dbReference type="SAM" id="Coils"/>
    </source>
</evidence>
<evidence type="ECO:0000313" key="3">
    <source>
        <dbReference type="EMBL" id="RZC35440.1"/>
    </source>
</evidence>
<evidence type="ECO:0000256" key="2">
    <source>
        <dbReference type="SAM" id="MobiDB-lite"/>
    </source>
</evidence>
<dbReference type="Proteomes" id="UP000292052">
    <property type="component" value="Unassembled WGS sequence"/>
</dbReference>
<feature type="region of interest" description="Disordered" evidence="2">
    <location>
        <begin position="315"/>
        <end position="352"/>
    </location>
</feature>
<feature type="compositionally biased region" description="Polar residues" evidence="2">
    <location>
        <begin position="223"/>
        <end position="235"/>
    </location>
</feature>
<dbReference type="EMBL" id="QDEB01070820">
    <property type="protein sequence ID" value="RZC35440.1"/>
    <property type="molecule type" value="Genomic_DNA"/>
</dbReference>
<sequence>MTEDSTCRIKEIESLKNQIDNLKTSVNTLKLDTENKEMKLAKLAREKEKLSMNLSKIRRSNINLTQQLEEERKFYFKEKETYCHEMNECKKLKRVLSNSNLSSQLDCNEEIKKLKKKLEQTLQTNYNLSVKFLRMKETKNHLSNSLNQVEMEHRRVVNDLKLKIESLTAELKEILNEKFDSPLSPSNKKYLQLINQNSSLVYENLCLQMQVDQLNLTLKQNKIQRTKSETNSRIQNTNKDRRSKRTRTTSTTISEDNKVIKIFERDKRPGLPTVTILNEKEIALKPRSSERRLQLPVINDSKLEVFQISGFQSKTSVPDTTVTRRKSRSAPKIVQSVSFKASPSPTKRNEGG</sequence>
<feature type="region of interest" description="Disordered" evidence="2">
    <location>
        <begin position="223"/>
        <end position="252"/>
    </location>
</feature>
<feature type="non-terminal residue" evidence="3">
    <location>
        <position position="352"/>
    </location>
</feature>
<feature type="compositionally biased region" description="Polar residues" evidence="2">
    <location>
        <begin position="335"/>
        <end position="346"/>
    </location>
</feature>